<keyword evidence="1" id="KW-0812">Transmembrane</keyword>
<feature type="transmembrane region" description="Helical" evidence="1">
    <location>
        <begin position="246"/>
        <end position="269"/>
    </location>
</feature>
<feature type="transmembrane region" description="Helical" evidence="1">
    <location>
        <begin position="720"/>
        <end position="741"/>
    </location>
</feature>
<feature type="transmembrane region" description="Helical" evidence="1">
    <location>
        <begin position="16"/>
        <end position="35"/>
    </location>
</feature>
<feature type="transmembrane region" description="Helical" evidence="1">
    <location>
        <begin position="633"/>
        <end position="653"/>
    </location>
</feature>
<sequence length="804" mass="89881">MRLLPFELQKLWSKKIFWGAFFLVFCCNLLLFFLLRCPADFHRDALCRAEAALLSQMQQYTQEQALEILSRKYAEAEISLRIARQYQDSAQSEAVFTSLLDEAEQECPGFSERYKDSPLLTDVEQANLYFVTVDRVRMQYQSLENYRAFLASISQRADGMSAIGVFSEEDSFAYRNIQKTKRDFAHLQGLQVAAGGSPEGLIAFSRYYLTDFLAVFLVLFDCTLLLSAEEKKGMRRLIRAAPGGGYALTVSQLAALFLAGIGSALLLYGSNLACSAVSMGFGDLNRYVQSMDPFRNLAFALTVWQYLLLFLGGKLLAVCAVTAICAAVFYLFGSGKAAALIFCGMCALSFLAWRFLPSQSIWAGWKYLGPFGLFDIYQDLCVYRNLNFFGIPVSLSAMWLAVSVLLLVLGTVVSMVSQTWSLELPVSLPQIRKKRKIGTVSLLRQELYKSMIGGKGWVCLILAVTWCIANTHTTPYTPSNWTDQCYFYYYEQVSGPFTPEKEAFLLSEQKKFEEIPNQFAILQQGYEQGLLSREDYLEQTQQLTYDATFQSGFEQIMGQYSRLKELESRGISGRILHKIAVDNLLSAPAEDHQRAVVFLVLLILAVTGLTAYDHESGLSSLIHSTVRGYRRLYWTKIGLAAGYGSGLFLLVWLPRWLTYFFCSPAMDWWAPVQSLDGMSDRSWHCSVGTVVLLTVGYQLLCAALLGTAVLSLAQFLKKTLPSIAAGALLFLAPVLLSWLTVLEQSGWFAVPLTGGALLPFVRPLLILISPLSMLQDISAGWLIWPLLGVGILIGSVKIPHLMKR</sequence>
<gene>
    <name evidence="2" type="ORF">IAB44_07615</name>
</gene>
<feature type="transmembrane region" description="Helical" evidence="1">
    <location>
        <begin position="397"/>
        <end position="426"/>
    </location>
</feature>
<feature type="transmembrane region" description="Helical" evidence="1">
    <location>
        <begin position="595"/>
        <end position="612"/>
    </location>
</feature>
<dbReference type="Proteomes" id="UP000823935">
    <property type="component" value="Unassembled WGS sequence"/>
</dbReference>
<feature type="transmembrane region" description="Helical" evidence="1">
    <location>
        <begin position="747"/>
        <end position="767"/>
    </location>
</feature>
<name>A0A9D1ETJ3_9FIRM</name>
<keyword evidence="1" id="KW-0472">Membrane</keyword>
<organism evidence="2 3">
    <name type="scientific">Candidatus Limivivens intestinipullorum</name>
    <dbReference type="NCBI Taxonomy" id="2840858"/>
    <lineage>
        <taxon>Bacteria</taxon>
        <taxon>Bacillati</taxon>
        <taxon>Bacillota</taxon>
        <taxon>Clostridia</taxon>
        <taxon>Lachnospirales</taxon>
        <taxon>Lachnospiraceae</taxon>
        <taxon>Lachnospiraceae incertae sedis</taxon>
        <taxon>Candidatus Limivivens</taxon>
    </lineage>
</organism>
<proteinExistence type="predicted"/>
<reference evidence="2" key="2">
    <citation type="journal article" date="2021" name="PeerJ">
        <title>Extensive microbial diversity within the chicken gut microbiome revealed by metagenomics and culture.</title>
        <authorList>
            <person name="Gilroy R."/>
            <person name="Ravi A."/>
            <person name="Getino M."/>
            <person name="Pursley I."/>
            <person name="Horton D.L."/>
            <person name="Alikhan N.F."/>
            <person name="Baker D."/>
            <person name="Gharbi K."/>
            <person name="Hall N."/>
            <person name="Watson M."/>
            <person name="Adriaenssens E.M."/>
            <person name="Foster-Nyarko E."/>
            <person name="Jarju S."/>
            <person name="Secka A."/>
            <person name="Antonio M."/>
            <person name="Oren A."/>
            <person name="Chaudhuri R.R."/>
            <person name="La Ragione R."/>
            <person name="Hildebrand F."/>
            <person name="Pallen M.J."/>
        </authorList>
    </citation>
    <scope>NUCLEOTIDE SEQUENCE</scope>
    <source>
        <strain evidence="2">CHK190-19873</strain>
    </source>
</reference>
<reference evidence="2" key="1">
    <citation type="submission" date="2020-10" db="EMBL/GenBank/DDBJ databases">
        <authorList>
            <person name="Gilroy R."/>
        </authorList>
    </citation>
    <scope>NUCLEOTIDE SEQUENCE</scope>
    <source>
        <strain evidence="2">CHK190-19873</strain>
    </source>
</reference>
<feature type="transmembrane region" description="Helical" evidence="1">
    <location>
        <begin position="690"/>
        <end position="713"/>
    </location>
</feature>
<evidence type="ECO:0008006" key="4">
    <source>
        <dbReference type="Google" id="ProtNLM"/>
    </source>
</evidence>
<protein>
    <recommendedName>
        <fullName evidence="4">ABC-2 family transporter protein</fullName>
    </recommendedName>
</protein>
<feature type="transmembrane region" description="Helical" evidence="1">
    <location>
        <begin position="207"/>
        <end position="226"/>
    </location>
</feature>
<keyword evidence="1" id="KW-1133">Transmembrane helix</keyword>
<evidence type="ECO:0000313" key="3">
    <source>
        <dbReference type="Proteomes" id="UP000823935"/>
    </source>
</evidence>
<feature type="transmembrane region" description="Helical" evidence="1">
    <location>
        <begin position="303"/>
        <end position="330"/>
    </location>
</feature>
<evidence type="ECO:0000313" key="2">
    <source>
        <dbReference type="EMBL" id="HIS31401.1"/>
    </source>
</evidence>
<feature type="transmembrane region" description="Helical" evidence="1">
    <location>
        <begin position="337"/>
        <end position="356"/>
    </location>
</feature>
<feature type="transmembrane region" description="Helical" evidence="1">
    <location>
        <begin position="779"/>
        <end position="798"/>
    </location>
</feature>
<dbReference type="AlphaFoldDB" id="A0A9D1ETJ3"/>
<dbReference type="EMBL" id="DVIQ01000038">
    <property type="protein sequence ID" value="HIS31401.1"/>
    <property type="molecule type" value="Genomic_DNA"/>
</dbReference>
<comment type="caution">
    <text evidence="2">The sequence shown here is derived from an EMBL/GenBank/DDBJ whole genome shotgun (WGS) entry which is preliminary data.</text>
</comment>
<evidence type="ECO:0000256" key="1">
    <source>
        <dbReference type="SAM" id="Phobius"/>
    </source>
</evidence>
<accession>A0A9D1ETJ3</accession>